<evidence type="ECO:0000256" key="3">
    <source>
        <dbReference type="ARBA" id="ARBA00004162"/>
    </source>
</evidence>
<keyword evidence="9 16" id="KW-1278">Translocase</keyword>
<dbReference type="HAMAP" id="MF_00404">
    <property type="entry name" value="OadG"/>
    <property type="match status" value="1"/>
</dbReference>
<evidence type="ECO:0000313" key="19">
    <source>
        <dbReference type="Proteomes" id="UP000199308"/>
    </source>
</evidence>
<dbReference type="InterPro" id="IPR023424">
    <property type="entry name" value="OadG"/>
</dbReference>
<comment type="similarity">
    <text evidence="4 16 17">Belongs to the OadG family.</text>
</comment>
<evidence type="ECO:0000256" key="9">
    <source>
        <dbReference type="ARBA" id="ARBA00022967"/>
    </source>
</evidence>
<dbReference type="GO" id="GO:0008948">
    <property type="term" value="F:oxaloacetate decarboxylase activity"/>
    <property type="evidence" value="ECO:0007669"/>
    <property type="project" value="UniProtKB-UniRule"/>
</dbReference>
<comment type="function">
    <text evidence="2 16 17">Catalyzes the decarboxylation of oxaloacetate coupled to Na(+) translocation.</text>
</comment>
<evidence type="ECO:0000256" key="10">
    <source>
        <dbReference type="ARBA" id="ARBA00022989"/>
    </source>
</evidence>
<name>A0A1H9ZBI8_THASX</name>
<dbReference type="GO" id="GO:0015081">
    <property type="term" value="F:sodium ion transmembrane transporter activity"/>
    <property type="evidence" value="ECO:0007669"/>
    <property type="project" value="UniProtKB-UniRule"/>
</dbReference>
<comment type="cofactor">
    <cofactor evidence="1 16 17">
        <name>Na(+)</name>
        <dbReference type="ChEBI" id="CHEBI:29101"/>
    </cofactor>
</comment>
<dbReference type="GO" id="GO:0036376">
    <property type="term" value="P:sodium ion export across plasma membrane"/>
    <property type="evidence" value="ECO:0007669"/>
    <property type="project" value="InterPro"/>
</dbReference>
<dbReference type="EMBL" id="FOHK01000002">
    <property type="protein sequence ID" value="SES78984.1"/>
    <property type="molecule type" value="Genomic_DNA"/>
</dbReference>
<evidence type="ECO:0000256" key="6">
    <source>
        <dbReference type="ARBA" id="ARBA00022448"/>
    </source>
</evidence>
<evidence type="ECO:0000256" key="2">
    <source>
        <dbReference type="ARBA" id="ARBA00003002"/>
    </source>
</evidence>
<dbReference type="STRING" id="349064.SAMN05660429_00390"/>
<keyword evidence="14 16" id="KW-0739">Sodium transport</keyword>
<dbReference type="AlphaFoldDB" id="A0A1H9ZBI8"/>
<keyword evidence="6 16" id="KW-0813">Transport</keyword>
<proteinExistence type="inferred from homology"/>
<dbReference type="RefSeq" id="WP_093327248.1">
    <property type="nucleotide sequence ID" value="NZ_AP027363.1"/>
</dbReference>
<evidence type="ECO:0000256" key="4">
    <source>
        <dbReference type="ARBA" id="ARBA00005844"/>
    </source>
</evidence>
<dbReference type="GO" id="GO:0005886">
    <property type="term" value="C:plasma membrane"/>
    <property type="evidence" value="ECO:0007669"/>
    <property type="project" value="UniProtKB-SubCell"/>
</dbReference>
<protein>
    <recommendedName>
        <fullName evidence="16">Probable oxaloacetate decarboxylase gamma chain</fullName>
        <ecNumber evidence="16">7.2.4.2</ecNumber>
    </recommendedName>
</protein>
<keyword evidence="12 16" id="KW-0406">Ion transport</keyword>
<evidence type="ECO:0000256" key="13">
    <source>
        <dbReference type="ARBA" id="ARBA00023136"/>
    </source>
</evidence>
<evidence type="ECO:0000256" key="5">
    <source>
        <dbReference type="ARBA" id="ARBA00011869"/>
    </source>
</evidence>
<comment type="subunit">
    <text evidence="5 16">Heterotrimer of an alpha, a beta and a gamma subunit.</text>
</comment>
<keyword evidence="8 16" id="KW-0812">Transmembrane</keyword>
<organism evidence="18 19">
    <name type="scientific">Thalassotalea agarivorans</name>
    <name type="common">Thalassomonas agarivorans</name>
    <dbReference type="NCBI Taxonomy" id="349064"/>
    <lineage>
        <taxon>Bacteria</taxon>
        <taxon>Pseudomonadati</taxon>
        <taxon>Pseudomonadota</taxon>
        <taxon>Gammaproteobacteria</taxon>
        <taxon>Alteromonadales</taxon>
        <taxon>Colwelliaceae</taxon>
        <taxon>Thalassotalea</taxon>
    </lineage>
</organism>
<comment type="catalytic activity">
    <reaction evidence="15 16 17">
        <text>oxaloacetate + 2 Na(+)(in) + H(+) = pyruvate + 2 Na(+)(out) + CO2</text>
        <dbReference type="Rhea" id="RHEA:57724"/>
        <dbReference type="ChEBI" id="CHEBI:15361"/>
        <dbReference type="ChEBI" id="CHEBI:15378"/>
        <dbReference type="ChEBI" id="CHEBI:16452"/>
        <dbReference type="ChEBI" id="CHEBI:16526"/>
        <dbReference type="ChEBI" id="CHEBI:29101"/>
        <dbReference type="EC" id="7.2.4.2"/>
    </reaction>
</comment>
<keyword evidence="13 16" id="KW-0472">Membrane</keyword>
<evidence type="ECO:0000256" key="16">
    <source>
        <dbReference type="HAMAP-Rule" id="MF_00404"/>
    </source>
</evidence>
<evidence type="ECO:0000256" key="15">
    <source>
        <dbReference type="ARBA" id="ARBA00048176"/>
    </source>
</evidence>
<dbReference type="Pfam" id="PF04277">
    <property type="entry name" value="OAD_gamma"/>
    <property type="match status" value="1"/>
</dbReference>
<comment type="subcellular location">
    <subcellularLocation>
        <location evidence="3 16 17">Cell membrane</location>
        <topology evidence="3 16 17">Single-pass membrane protein</topology>
    </subcellularLocation>
</comment>
<dbReference type="GO" id="GO:0015451">
    <property type="term" value="F:decarboxylation-driven active transmembrane transporter activity"/>
    <property type="evidence" value="ECO:0007669"/>
    <property type="project" value="UniProtKB-EC"/>
</dbReference>
<keyword evidence="7 16" id="KW-1003">Cell membrane</keyword>
<keyword evidence="11 16" id="KW-0915">Sodium</keyword>
<evidence type="ECO:0000256" key="12">
    <source>
        <dbReference type="ARBA" id="ARBA00023065"/>
    </source>
</evidence>
<evidence type="ECO:0000256" key="8">
    <source>
        <dbReference type="ARBA" id="ARBA00022692"/>
    </source>
</evidence>
<dbReference type="NCBIfam" id="TIGR01195">
    <property type="entry name" value="oadG_fam"/>
    <property type="match status" value="1"/>
</dbReference>
<dbReference type="EC" id="7.2.4.2" evidence="16"/>
<evidence type="ECO:0000256" key="11">
    <source>
        <dbReference type="ARBA" id="ARBA00023053"/>
    </source>
</evidence>
<keyword evidence="19" id="KW-1185">Reference proteome</keyword>
<evidence type="ECO:0000256" key="14">
    <source>
        <dbReference type="ARBA" id="ARBA00023201"/>
    </source>
</evidence>
<evidence type="ECO:0000256" key="1">
    <source>
        <dbReference type="ARBA" id="ARBA00001959"/>
    </source>
</evidence>
<keyword evidence="10 16" id="KW-1133">Transmembrane helix</keyword>
<feature type="transmembrane region" description="Helical" evidence="16 17">
    <location>
        <begin position="12"/>
        <end position="33"/>
    </location>
</feature>
<sequence length="86" mass="9249">MENLAESFIEAATLMLLGMVFVFAFLGLLVVFINTVMAKLAKTFPDAPTPQRAVKPVQTKISDGVSPSIVAAVSAAVSQYRAKYKK</sequence>
<reference evidence="18 19" key="1">
    <citation type="submission" date="2016-10" db="EMBL/GenBank/DDBJ databases">
        <authorList>
            <person name="de Groot N.N."/>
        </authorList>
    </citation>
    <scope>NUCLEOTIDE SEQUENCE [LARGE SCALE GENOMIC DNA]</scope>
    <source>
        <strain evidence="18 19">DSM 19706</strain>
    </source>
</reference>
<evidence type="ECO:0000256" key="17">
    <source>
        <dbReference type="RuleBase" id="RU004278"/>
    </source>
</evidence>
<dbReference type="Proteomes" id="UP000199308">
    <property type="component" value="Unassembled WGS sequence"/>
</dbReference>
<evidence type="ECO:0000313" key="18">
    <source>
        <dbReference type="EMBL" id="SES78984.1"/>
    </source>
</evidence>
<evidence type="ECO:0000256" key="7">
    <source>
        <dbReference type="ARBA" id="ARBA00022475"/>
    </source>
</evidence>
<accession>A0A1H9ZBI8</accession>
<gene>
    <name evidence="16" type="primary">oadG</name>
    <name evidence="18" type="ORF">SAMN05660429_00390</name>
</gene>
<dbReference type="InterPro" id="IPR005899">
    <property type="entry name" value="Na_pump_deCOase"/>
</dbReference>